<comment type="similarity">
    <text evidence="1">Belongs to the peptidase C69 family.</text>
</comment>
<dbReference type="PANTHER" id="PTHR12994:SF17">
    <property type="entry name" value="LD30995P"/>
    <property type="match status" value="1"/>
</dbReference>
<dbReference type="Gene3D" id="3.60.60.10">
    <property type="entry name" value="Penicillin V Acylase, Chain A"/>
    <property type="match status" value="1"/>
</dbReference>
<accession>A0ABV1GGM8</accession>
<evidence type="ECO:0000256" key="1">
    <source>
        <dbReference type="RuleBase" id="RU364089"/>
    </source>
</evidence>
<dbReference type="Proteomes" id="UP001477672">
    <property type="component" value="Unassembled WGS sequence"/>
</dbReference>
<sequence>MEFYSCDTMVALGNSTRSGNILFAKNSDRPVNEAQPLVLFEAADHAPGEELKCTYITIPQVEHTYRVMGSQPYWLWGFEHGMNEHKVVIGNEAVWSKEEEETENGLIGMDLLRLGLERGKTAYEAMHVIISLLEKYGQGGNAAVGKVFHYHNAFLIADPTEAWVLDTVNRRWVARRVQDVAGISNCYSTTTQWDEASPDLQEHAYEMGWYPRELPFNFAQAYSAMSIKHRAAHPRWMRLNKLLNQAKGDITRETLQKIQRDHFEGELIEPRFSPADGLHVSICMHSIDPDASKTAAGAVVELTPDKPLVWFNTLSSPCASVYVPCYLEGKLPANLSHAGARFSEDSLWWKFERLNYKIEEDYPRFIRVVRPVWDKMEQEMAQAADPCRSAQELTEAMAKDWSAVENEADRLYAALEQDDGPCTQPQRIPYLKKVREDAGIE</sequence>
<evidence type="ECO:0000313" key="3">
    <source>
        <dbReference type="Proteomes" id="UP001477672"/>
    </source>
</evidence>
<name>A0ABV1GGM8_9FIRM</name>
<dbReference type="GO" id="GO:0016805">
    <property type="term" value="F:dipeptidase activity"/>
    <property type="evidence" value="ECO:0007669"/>
    <property type="project" value="UniProtKB-KW"/>
</dbReference>
<comment type="caution">
    <text evidence="2">The sequence shown here is derived from an EMBL/GenBank/DDBJ whole genome shotgun (WGS) entry which is preliminary data.</text>
</comment>
<dbReference type="EMBL" id="JBBMFA010000101">
    <property type="protein sequence ID" value="MEQ2520989.1"/>
    <property type="molecule type" value="Genomic_DNA"/>
</dbReference>
<comment type="catalytic activity">
    <reaction evidence="1">
        <text>an L-aminoacyl-L-amino acid + H2O = 2 an L-alpha-amino acid</text>
        <dbReference type="Rhea" id="RHEA:48940"/>
        <dbReference type="ChEBI" id="CHEBI:15377"/>
        <dbReference type="ChEBI" id="CHEBI:59869"/>
        <dbReference type="ChEBI" id="CHEBI:77460"/>
    </reaction>
</comment>
<dbReference type="EC" id="3.4.-.-" evidence="1"/>
<keyword evidence="3" id="KW-1185">Reference proteome</keyword>
<evidence type="ECO:0000313" key="2">
    <source>
        <dbReference type="EMBL" id="MEQ2520989.1"/>
    </source>
</evidence>
<reference evidence="2 3" key="1">
    <citation type="submission" date="2024-03" db="EMBL/GenBank/DDBJ databases">
        <title>Human intestinal bacterial collection.</title>
        <authorList>
            <person name="Pauvert C."/>
            <person name="Hitch T.C.A."/>
            <person name="Clavel T."/>
        </authorList>
    </citation>
    <scope>NUCLEOTIDE SEQUENCE [LARGE SCALE GENOMIC DNA]</scope>
    <source>
        <strain evidence="2 3">CLA-JM-H11</strain>
    </source>
</reference>
<keyword evidence="1 2" id="KW-0378">Hydrolase</keyword>
<proteinExistence type="inferred from homology"/>
<dbReference type="RefSeq" id="WP_349216530.1">
    <property type="nucleotide sequence ID" value="NZ_JBBMFA010000101.1"/>
</dbReference>
<keyword evidence="1 2" id="KW-0224">Dipeptidase</keyword>
<protein>
    <recommendedName>
        <fullName evidence="1">Dipeptidase</fullName>
        <ecNumber evidence="1">3.4.-.-</ecNumber>
    </recommendedName>
</protein>
<organism evidence="2 3">
    <name type="scientific">Ruthenibacterium intestinale</name>
    <dbReference type="NCBI Taxonomy" id="3133163"/>
    <lineage>
        <taxon>Bacteria</taxon>
        <taxon>Bacillati</taxon>
        <taxon>Bacillota</taxon>
        <taxon>Clostridia</taxon>
        <taxon>Eubacteriales</taxon>
        <taxon>Oscillospiraceae</taxon>
        <taxon>Ruthenibacterium</taxon>
    </lineage>
</organism>
<dbReference type="PANTHER" id="PTHR12994">
    <property type="entry name" value="SECERNIN"/>
    <property type="match status" value="1"/>
</dbReference>
<dbReference type="Pfam" id="PF03577">
    <property type="entry name" value="Peptidase_C69"/>
    <property type="match status" value="1"/>
</dbReference>
<dbReference type="InterPro" id="IPR005322">
    <property type="entry name" value="Peptidase_C69"/>
</dbReference>
<gene>
    <name evidence="2" type="ORF">WMO24_11195</name>
</gene>
<keyword evidence="1" id="KW-0645">Protease</keyword>